<accession>A0A0E9WJJ4</accession>
<organism evidence="1">
    <name type="scientific">Anguilla anguilla</name>
    <name type="common">European freshwater eel</name>
    <name type="synonym">Muraena anguilla</name>
    <dbReference type="NCBI Taxonomy" id="7936"/>
    <lineage>
        <taxon>Eukaryota</taxon>
        <taxon>Metazoa</taxon>
        <taxon>Chordata</taxon>
        <taxon>Craniata</taxon>
        <taxon>Vertebrata</taxon>
        <taxon>Euteleostomi</taxon>
        <taxon>Actinopterygii</taxon>
        <taxon>Neopterygii</taxon>
        <taxon>Teleostei</taxon>
        <taxon>Anguilliformes</taxon>
        <taxon>Anguillidae</taxon>
        <taxon>Anguilla</taxon>
    </lineage>
</organism>
<dbReference type="AlphaFoldDB" id="A0A0E9WJJ4"/>
<protein>
    <submittedName>
        <fullName evidence="1">Uncharacterized protein</fullName>
    </submittedName>
</protein>
<reference evidence="1" key="2">
    <citation type="journal article" date="2015" name="Fish Shellfish Immunol.">
        <title>Early steps in the European eel (Anguilla anguilla)-Vibrio vulnificus interaction in the gills: Role of the RtxA13 toxin.</title>
        <authorList>
            <person name="Callol A."/>
            <person name="Pajuelo D."/>
            <person name="Ebbesson L."/>
            <person name="Teles M."/>
            <person name="MacKenzie S."/>
            <person name="Amaro C."/>
        </authorList>
    </citation>
    <scope>NUCLEOTIDE SEQUENCE</scope>
</reference>
<dbReference type="EMBL" id="GBXM01018003">
    <property type="protein sequence ID" value="JAH90574.1"/>
    <property type="molecule type" value="Transcribed_RNA"/>
</dbReference>
<reference evidence="1" key="1">
    <citation type="submission" date="2014-11" db="EMBL/GenBank/DDBJ databases">
        <authorList>
            <person name="Amaro Gonzalez C."/>
        </authorList>
    </citation>
    <scope>NUCLEOTIDE SEQUENCE</scope>
</reference>
<proteinExistence type="predicted"/>
<name>A0A0E9WJJ4_ANGAN</name>
<sequence length="40" mass="4578">MLINNCSHMSTREQCTPNEGCTLINIQKNDDNNNNNNKIK</sequence>
<evidence type="ECO:0000313" key="1">
    <source>
        <dbReference type="EMBL" id="JAH90574.1"/>
    </source>
</evidence>